<dbReference type="InterPro" id="IPR000719">
    <property type="entry name" value="Prot_kinase_dom"/>
</dbReference>
<dbReference type="PROSITE" id="PS00108">
    <property type="entry name" value="PROTEIN_KINASE_ST"/>
    <property type="match status" value="1"/>
</dbReference>
<feature type="repeat" description="ANK" evidence="3">
    <location>
        <begin position="465"/>
        <end position="497"/>
    </location>
</feature>
<dbReference type="EMBL" id="BMNL01000001">
    <property type="protein sequence ID" value="GGP19676.1"/>
    <property type="molecule type" value="Genomic_DNA"/>
</dbReference>
<dbReference type="Proteomes" id="UP000610960">
    <property type="component" value="Unassembled WGS sequence"/>
</dbReference>
<evidence type="ECO:0000256" key="1">
    <source>
        <dbReference type="ARBA" id="ARBA00022737"/>
    </source>
</evidence>
<dbReference type="InterPro" id="IPR008271">
    <property type="entry name" value="Ser/Thr_kinase_AS"/>
</dbReference>
<gene>
    <name evidence="6" type="ORF">GCM10007981_04320</name>
</gene>
<keyword evidence="4" id="KW-0472">Membrane</keyword>
<evidence type="ECO:0000256" key="4">
    <source>
        <dbReference type="SAM" id="Phobius"/>
    </source>
</evidence>
<protein>
    <recommendedName>
        <fullName evidence="5">Protein kinase domain-containing protein</fullName>
    </recommendedName>
</protein>
<dbReference type="Pfam" id="PF12796">
    <property type="entry name" value="Ank_2"/>
    <property type="match status" value="1"/>
</dbReference>
<keyword evidence="4" id="KW-1133">Transmembrane helix</keyword>
<dbReference type="PROSITE" id="PS50088">
    <property type="entry name" value="ANK_REPEAT"/>
    <property type="match status" value="2"/>
</dbReference>
<keyword evidence="2 3" id="KW-0040">ANK repeat</keyword>
<dbReference type="CDD" id="cd14014">
    <property type="entry name" value="STKc_PknB_like"/>
    <property type="match status" value="1"/>
</dbReference>
<dbReference type="GO" id="GO:0004672">
    <property type="term" value="F:protein kinase activity"/>
    <property type="evidence" value="ECO:0007669"/>
    <property type="project" value="InterPro"/>
</dbReference>
<dbReference type="InterPro" id="IPR002110">
    <property type="entry name" value="Ankyrin_rpt"/>
</dbReference>
<feature type="transmembrane region" description="Helical" evidence="4">
    <location>
        <begin position="658"/>
        <end position="679"/>
    </location>
</feature>
<dbReference type="SUPFAM" id="SSF56112">
    <property type="entry name" value="Protein kinase-like (PK-like)"/>
    <property type="match status" value="1"/>
</dbReference>
<dbReference type="Gene3D" id="3.30.200.20">
    <property type="entry name" value="Phosphorylase Kinase, domain 1"/>
    <property type="match status" value="1"/>
</dbReference>
<keyword evidence="4" id="KW-0812">Transmembrane</keyword>
<dbReference type="Gene3D" id="1.25.40.20">
    <property type="entry name" value="Ankyrin repeat-containing domain"/>
    <property type="match status" value="2"/>
</dbReference>
<proteinExistence type="predicted"/>
<keyword evidence="7" id="KW-1185">Reference proteome</keyword>
<dbReference type="PRINTS" id="PR01415">
    <property type="entry name" value="ANKYRIN"/>
</dbReference>
<sequence length="724" mass="79555">MARCLSPNPEERSTLGELKAQLMQLTGGGRETVEAEISARANHITPNTKLRRIYILNKPGNIVILLKAKLGLINVACFNASFRVYLREEIVHDTLGSGVHNTLGGFREVKVGGCFKFLACGGFSCAYAVDYNGSRLTFKVPRDYRNYVEGSYKPSIVAGIDANRKELEILTKLNHPNIVRLLGYGVDLPILVYEYGEHTLRDLMAKGLGGGDCLKYASQLAEALRFIHSRGVVHNDIKPENVLIVNGVAKLTDFNTATMLLATASSSRLSICTAGYCAPEQLFMDLRRGAVEGGFENRIDVYQLGDVLLECLTGETIDGEAVNEAKVNEALSKVNNKELRQPLLGLIIRHMLNYRPEERPSSEEVVKVIKAIKEGEAIAKEKIEKNKETEVKPASVPDYLSERLLNAAAEGDVGRVKELLGLGVDPNVKNNDGYAPLHYAAIRGNLDVVKYLVEHGADVSARDAGGNTPLHDAAMEGKLDVVKYLVEHGANINARNKDGMTPLDAAMKRRRRDVIDYLNRYQNRDWGVPRSLLGLLYGNQAPNYLPLYTALFLGFIVIYIGRGSLEPLSMLSLITINSMAAAFAPSRWSLPLTATVALVLLALGFWAMGEWMITVALLVASYAIYALGGNNISSIVVIYPITIVVLVAEWWLLKYWMVAYLGFFVASMVVIDYALSKALSPVYRGHGKSTYIVNSVISFLLVLAVFHALIYVNALHLSAAVPHI</sequence>
<accession>A0A830GRM0</accession>
<dbReference type="SMART" id="SM00220">
    <property type="entry name" value="S_TKc"/>
    <property type="match status" value="1"/>
</dbReference>
<feature type="transmembrane region" description="Helical" evidence="4">
    <location>
        <begin position="568"/>
        <end position="588"/>
    </location>
</feature>
<dbReference type="Gene3D" id="1.10.510.10">
    <property type="entry name" value="Transferase(Phosphotransferase) domain 1"/>
    <property type="match status" value="1"/>
</dbReference>
<dbReference type="SUPFAM" id="SSF48403">
    <property type="entry name" value="Ankyrin repeat"/>
    <property type="match status" value="1"/>
</dbReference>
<dbReference type="PROSITE" id="PS50297">
    <property type="entry name" value="ANK_REP_REGION"/>
    <property type="match status" value="2"/>
</dbReference>
<feature type="transmembrane region" description="Helical" evidence="4">
    <location>
        <begin position="544"/>
        <end position="561"/>
    </location>
</feature>
<feature type="transmembrane region" description="Helical" evidence="4">
    <location>
        <begin position="594"/>
        <end position="620"/>
    </location>
</feature>
<dbReference type="PROSITE" id="PS50011">
    <property type="entry name" value="PROTEIN_KINASE_DOM"/>
    <property type="match status" value="1"/>
</dbReference>
<reference evidence="6" key="1">
    <citation type="journal article" date="2014" name="Int. J. Syst. Evol. Microbiol.">
        <title>Complete genome sequence of Corynebacterium casei LMG S-19264T (=DSM 44701T), isolated from a smear-ripened cheese.</title>
        <authorList>
            <consortium name="US DOE Joint Genome Institute (JGI-PGF)"/>
            <person name="Walter F."/>
            <person name="Albersmeier A."/>
            <person name="Kalinowski J."/>
            <person name="Ruckert C."/>
        </authorList>
    </citation>
    <scope>NUCLEOTIDE SEQUENCE</scope>
    <source>
        <strain evidence="6">JCM 10088</strain>
    </source>
</reference>
<reference evidence="6" key="2">
    <citation type="submission" date="2020-09" db="EMBL/GenBank/DDBJ databases">
        <authorList>
            <person name="Sun Q."/>
            <person name="Ohkuma M."/>
        </authorList>
    </citation>
    <scope>NUCLEOTIDE SEQUENCE</scope>
    <source>
        <strain evidence="6">JCM 10088</strain>
    </source>
</reference>
<dbReference type="SMART" id="SM00248">
    <property type="entry name" value="ANK"/>
    <property type="match status" value="4"/>
</dbReference>
<evidence type="ECO:0000259" key="5">
    <source>
        <dbReference type="PROSITE" id="PS50011"/>
    </source>
</evidence>
<feature type="repeat" description="ANK" evidence="3">
    <location>
        <begin position="432"/>
        <end position="464"/>
    </location>
</feature>
<dbReference type="PANTHER" id="PTHR24171:SF9">
    <property type="entry name" value="ANKYRIN REPEAT DOMAIN-CONTAINING PROTEIN 39"/>
    <property type="match status" value="1"/>
</dbReference>
<comment type="caution">
    <text evidence="6">The sequence shown here is derived from an EMBL/GenBank/DDBJ whole genome shotgun (WGS) entry which is preliminary data.</text>
</comment>
<keyword evidence="1" id="KW-0677">Repeat</keyword>
<dbReference type="PANTHER" id="PTHR24171">
    <property type="entry name" value="ANKYRIN REPEAT DOMAIN-CONTAINING PROTEIN 39-RELATED"/>
    <property type="match status" value="1"/>
</dbReference>
<dbReference type="InterPro" id="IPR036770">
    <property type="entry name" value="Ankyrin_rpt-contain_sf"/>
</dbReference>
<dbReference type="InterPro" id="IPR011009">
    <property type="entry name" value="Kinase-like_dom_sf"/>
</dbReference>
<evidence type="ECO:0000256" key="3">
    <source>
        <dbReference type="PROSITE-ProRule" id="PRU00023"/>
    </source>
</evidence>
<evidence type="ECO:0000313" key="7">
    <source>
        <dbReference type="Proteomes" id="UP000610960"/>
    </source>
</evidence>
<evidence type="ECO:0000256" key="2">
    <source>
        <dbReference type="ARBA" id="ARBA00023043"/>
    </source>
</evidence>
<feature type="transmembrane region" description="Helical" evidence="4">
    <location>
        <begin position="691"/>
        <end position="712"/>
    </location>
</feature>
<evidence type="ECO:0000313" key="6">
    <source>
        <dbReference type="EMBL" id="GGP19676.1"/>
    </source>
</evidence>
<feature type="transmembrane region" description="Helical" evidence="4">
    <location>
        <begin position="632"/>
        <end position="652"/>
    </location>
</feature>
<feature type="domain" description="Protein kinase" evidence="5">
    <location>
        <begin position="112"/>
        <end position="372"/>
    </location>
</feature>
<dbReference type="AlphaFoldDB" id="A0A830GRM0"/>
<dbReference type="Pfam" id="PF00069">
    <property type="entry name" value="Pkinase"/>
    <property type="match status" value="1"/>
</dbReference>
<organism evidence="6 7">
    <name type="scientific">Thermocladium modestius</name>
    <dbReference type="NCBI Taxonomy" id="62609"/>
    <lineage>
        <taxon>Archaea</taxon>
        <taxon>Thermoproteota</taxon>
        <taxon>Thermoprotei</taxon>
        <taxon>Thermoproteales</taxon>
        <taxon>Thermoproteaceae</taxon>
        <taxon>Thermocladium</taxon>
    </lineage>
</organism>
<name>A0A830GRM0_9CREN</name>
<dbReference type="GO" id="GO:0005524">
    <property type="term" value="F:ATP binding"/>
    <property type="evidence" value="ECO:0007669"/>
    <property type="project" value="InterPro"/>
</dbReference>